<gene>
    <name evidence="18" type="ORF">R3P38DRAFT_3398130</name>
</gene>
<dbReference type="CDD" id="cd11008">
    <property type="entry name" value="M35_deuterolysin_like"/>
    <property type="match status" value="1"/>
</dbReference>
<dbReference type="PRINTS" id="PR00768">
    <property type="entry name" value="DEUTEROLYSIN"/>
</dbReference>
<evidence type="ECO:0000256" key="10">
    <source>
        <dbReference type="ARBA" id="ARBA00022833"/>
    </source>
</evidence>
<keyword evidence="19" id="KW-1185">Reference proteome</keyword>
<evidence type="ECO:0000256" key="13">
    <source>
        <dbReference type="PIRSR" id="PIRSR601384-1"/>
    </source>
</evidence>
<dbReference type="SMART" id="SM01351">
    <property type="entry name" value="Aspzincin_M35"/>
    <property type="match status" value="1"/>
</dbReference>
<keyword evidence="6 16" id="KW-0165">Cleavage on pair of basic residues</keyword>
<keyword evidence="7 14" id="KW-0479">Metal-binding</keyword>
<proteinExistence type="inferred from homology"/>
<comment type="cofactor">
    <cofactor evidence="14 16">
        <name>Zn(2+)</name>
        <dbReference type="ChEBI" id="CHEBI:29105"/>
    </cofactor>
    <text evidence="14 16">Binds 1 zinc ion per subunit.</text>
</comment>
<feature type="chain" id="PRO_5043092922" description="Neutral protease 2" evidence="16">
    <location>
        <begin position="18"/>
        <end position="357"/>
    </location>
</feature>
<dbReference type="PANTHER" id="PTHR37016:SF3">
    <property type="entry name" value="NEUTRAL PROTEASE 2-RELATED"/>
    <property type="match status" value="1"/>
</dbReference>
<comment type="similarity">
    <text evidence="3 16">Belongs to the peptidase M35 family.</text>
</comment>
<feature type="active site" evidence="13">
    <location>
        <position position="311"/>
    </location>
</feature>
<keyword evidence="4 16" id="KW-0964">Secreted</keyword>
<name>A0AAW0B5C1_9AGAR</name>
<feature type="disulfide bond" evidence="15">
    <location>
        <begin position="187"/>
        <end position="255"/>
    </location>
</feature>
<dbReference type="InterPro" id="IPR024079">
    <property type="entry name" value="MetalloPept_cat_dom_sf"/>
</dbReference>
<feature type="binding site" evidence="14">
    <location>
        <position position="314"/>
    </location>
    <ligand>
        <name>Zn(2+)</name>
        <dbReference type="ChEBI" id="CHEBI:29105"/>
        <note>catalytic</note>
    </ligand>
</feature>
<organism evidence="18 19">
    <name type="scientific">Favolaschia claudopus</name>
    <dbReference type="NCBI Taxonomy" id="2862362"/>
    <lineage>
        <taxon>Eukaryota</taxon>
        <taxon>Fungi</taxon>
        <taxon>Dikarya</taxon>
        <taxon>Basidiomycota</taxon>
        <taxon>Agaricomycotina</taxon>
        <taxon>Agaricomycetes</taxon>
        <taxon>Agaricomycetidae</taxon>
        <taxon>Agaricales</taxon>
        <taxon>Marasmiineae</taxon>
        <taxon>Mycenaceae</taxon>
        <taxon>Favolaschia</taxon>
    </lineage>
</organism>
<dbReference type="EMBL" id="JAWWNJ010000042">
    <property type="protein sequence ID" value="KAK7020089.1"/>
    <property type="molecule type" value="Genomic_DNA"/>
</dbReference>
<dbReference type="InterPro" id="IPR029463">
    <property type="entry name" value="Lys_MEP"/>
</dbReference>
<evidence type="ECO:0000256" key="6">
    <source>
        <dbReference type="ARBA" id="ARBA00022685"/>
    </source>
</evidence>
<feature type="binding site" evidence="14">
    <location>
        <position position="310"/>
    </location>
    <ligand>
        <name>Zn(2+)</name>
        <dbReference type="ChEBI" id="CHEBI:29105"/>
        <note>catalytic</note>
    </ligand>
</feature>
<evidence type="ECO:0000313" key="19">
    <source>
        <dbReference type="Proteomes" id="UP001362999"/>
    </source>
</evidence>
<dbReference type="Gene3D" id="3.40.390.10">
    <property type="entry name" value="Collagenase (Catalytic Domain)"/>
    <property type="match status" value="1"/>
</dbReference>
<dbReference type="GO" id="GO:0005576">
    <property type="term" value="C:extracellular region"/>
    <property type="evidence" value="ECO:0007669"/>
    <property type="project" value="UniProtKB-SubCell"/>
</dbReference>
<dbReference type="AlphaFoldDB" id="A0AAW0B5C1"/>
<comment type="caution">
    <text evidence="18">The sequence shown here is derived from an EMBL/GenBank/DDBJ whole genome shotgun (WGS) entry which is preliminary data.</text>
</comment>
<keyword evidence="10 14" id="KW-0862">Zinc</keyword>
<accession>A0AAW0B5C1</accession>
<dbReference type="InterPro" id="IPR001384">
    <property type="entry name" value="Peptidase_M35"/>
</dbReference>
<evidence type="ECO:0000256" key="16">
    <source>
        <dbReference type="RuleBase" id="RU361126"/>
    </source>
</evidence>
<sequence length="357" mass="37553">MFFAPFLTLALASAAVASPNKRTDSLSVELSAAADSFNSVTDLVLTATVSNNGAESIKVLKYGTILDGDLPTRSFTVTRDDKEVDFTGIKISVSLEDADESAYVTIPAGESVAVTHDVSALFDFAAAGKGAFTFTPVTTFQSAPSDEKVAARSQLTAIEAAATPITISITGDVAKVEMLSRRATDICTTASRKSFIDASYTEAKSLASIASSYVTSRGSSDSLYRAYWGSTATSRVTSILNAVANENSSSRTLSCVDTFNACSSGVIAYTVIATTNIYYCSIFFNEVATSNLCSGTSVASRNVRGGTTLHELTHATSGTDDVTYGCSADQALSDSNKIRNADNFNCFTTQVYANTRC</sequence>
<feature type="signal peptide" evidence="16">
    <location>
        <begin position="1"/>
        <end position="17"/>
    </location>
</feature>
<dbReference type="GO" id="GO:0046872">
    <property type="term" value="F:metal ion binding"/>
    <property type="evidence" value="ECO:0007669"/>
    <property type="project" value="UniProtKB-KW"/>
</dbReference>
<evidence type="ECO:0000256" key="12">
    <source>
        <dbReference type="ARBA" id="ARBA00023145"/>
    </source>
</evidence>
<comment type="function">
    <text evidence="16">Secreted metalloproteinase that allows assimilation of proteinaceous substrates. Shows high activities on basic nuclear substrates such as histone and protamine.</text>
</comment>
<evidence type="ECO:0000313" key="18">
    <source>
        <dbReference type="EMBL" id="KAK7020089.1"/>
    </source>
</evidence>
<comment type="catalytic activity">
    <reaction evidence="1 16">
        <text>Preferential cleavage of bonds with hydrophobic residues in P1'. Also 3-Asn-|-Gln-4 and 8-Gly-|-Ser-9 bonds in insulin B chain.</text>
        <dbReference type="EC" id="3.4.24.39"/>
    </reaction>
</comment>
<evidence type="ECO:0000256" key="4">
    <source>
        <dbReference type="ARBA" id="ARBA00022525"/>
    </source>
</evidence>
<keyword evidence="8 16" id="KW-0732">Signal</keyword>
<dbReference type="Proteomes" id="UP001362999">
    <property type="component" value="Unassembled WGS sequence"/>
</dbReference>
<dbReference type="InterPro" id="IPR050414">
    <property type="entry name" value="Fungal_M35_metalloproteases"/>
</dbReference>
<feature type="disulfide bond" evidence="15">
    <location>
        <begin position="262"/>
        <end position="280"/>
    </location>
</feature>
<feature type="domain" description="Lysine-specific metallo-endopeptidase" evidence="17">
    <location>
        <begin position="212"/>
        <end position="349"/>
    </location>
</feature>
<dbReference type="SUPFAM" id="SSF55486">
    <property type="entry name" value="Metalloproteases ('zincins'), catalytic domain"/>
    <property type="match status" value="1"/>
</dbReference>
<dbReference type="PANTHER" id="PTHR37016">
    <property type="match status" value="1"/>
</dbReference>
<evidence type="ECO:0000256" key="5">
    <source>
        <dbReference type="ARBA" id="ARBA00022670"/>
    </source>
</evidence>
<dbReference type="Pfam" id="PF02102">
    <property type="entry name" value="Peptidase_M35"/>
    <property type="match status" value="1"/>
</dbReference>
<evidence type="ECO:0000256" key="15">
    <source>
        <dbReference type="PIRSR" id="PIRSR601384-3"/>
    </source>
</evidence>
<feature type="binding site" evidence="14">
    <location>
        <position position="321"/>
    </location>
    <ligand>
        <name>Zn(2+)</name>
        <dbReference type="ChEBI" id="CHEBI:29105"/>
        <note>catalytic</note>
    </ligand>
</feature>
<evidence type="ECO:0000256" key="3">
    <source>
        <dbReference type="ARBA" id="ARBA00010279"/>
    </source>
</evidence>
<reference evidence="18 19" key="1">
    <citation type="journal article" date="2024" name="J Genomics">
        <title>Draft genome sequencing and assembly of Favolaschia claudopus CIRM-BRFM 2984 isolated from oak limbs.</title>
        <authorList>
            <person name="Navarro D."/>
            <person name="Drula E."/>
            <person name="Chaduli D."/>
            <person name="Cazenave R."/>
            <person name="Ahrendt S."/>
            <person name="Wang J."/>
            <person name="Lipzen A."/>
            <person name="Daum C."/>
            <person name="Barry K."/>
            <person name="Grigoriev I.V."/>
            <person name="Favel A."/>
            <person name="Rosso M.N."/>
            <person name="Martin F."/>
        </authorList>
    </citation>
    <scope>NUCLEOTIDE SEQUENCE [LARGE SCALE GENOMIC DNA]</scope>
    <source>
        <strain evidence="18 19">CIRM-BRFM 2984</strain>
    </source>
</reference>
<dbReference type="EC" id="3.4.24.39" evidence="16"/>
<evidence type="ECO:0000256" key="14">
    <source>
        <dbReference type="PIRSR" id="PIRSR601384-2"/>
    </source>
</evidence>
<evidence type="ECO:0000256" key="9">
    <source>
        <dbReference type="ARBA" id="ARBA00022801"/>
    </source>
</evidence>
<evidence type="ECO:0000256" key="11">
    <source>
        <dbReference type="ARBA" id="ARBA00023049"/>
    </source>
</evidence>
<evidence type="ECO:0000256" key="8">
    <source>
        <dbReference type="ARBA" id="ARBA00022729"/>
    </source>
</evidence>
<evidence type="ECO:0000256" key="7">
    <source>
        <dbReference type="ARBA" id="ARBA00022723"/>
    </source>
</evidence>
<evidence type="ECO:0000259" key="17">
    <source>
        <dbReference type="SMART" id="SM01351"/>
    </source>
</evidence>
<evidence type="ECO:0000256" key="2">
    <source>
        <dbReference type="ARBA" id="ARBA00004613"/>
    </source>
</evidence>
<keyword evidence="11 16" id="KW-0482">Metalloprotease</keyword>
<protein>
    <recommendedName>
        <fullName evidence="16">Neutral protease 2</fullName>
        <ecNumber evidence="16">3.4.24.39</ecNumber>
    </recommendedName>
    <alternativeName>
        <fullName evidence="16">Deuterolysin</fullName>
    </alternativeName>
</protein>
<keyword evidence="5 16" id="KW-0645">Protease</keyword>
<comment type="subcellular location">
    <subcellularLocation>
        <location evidence="2 16">Secreted</location>
    </subcellularLocation>
</comment>
<keyword evidence="12" id="KW-0865">Zymogen</keyword>
<evidence type="ECO:0000256" key="1">
    <source>
        <dbReference type="ARBA" id="ARBA00001187"/>
    </source>
</evidence>
<dbReference type="Gene3D" id="2.60.40.2970">
    <property type="match status" value="1"/>
</dbReference>
<keyword evidence="9 16" id="KW-0378">Hydrolase</keyword>
<dbReference type="GO" id="GO:0004222">
    <property type="term" value="F:metalloendopeptidase activity"/>
    <property type="evidence" value="ECO:0007669"/>
    <property type="project" value="InterPro"/>
</dbReference>
<dbReference type="GO" id="GO:0006508">
    <property type="term" value="P:proteolysis"/>
    <property type="evidence" value="ECO:0007669"/>
    <property type="project" value="UniProtKB-KW"/>
</dbReference>